<reference evidence="2" key="1">
    <citation type="journal article" date="2020" name="Nature">
        <title>Giant virus diversity and host interactions through global metagenomics.</title>
        <authorList>
            <person name="Schulz F."/>
            <person name="Roux S."/>
            <person name="Paez-Espino D."/>
            <person name="Jungbluth S."/>
            <person name="Walsh D.A."/>
            <person name="Denef V.J."/>
            <person name="McMahon K.D."/>
            <person name="Konstantinidis K.T."/>
            <person name="Eloe-Fadrosh E.A."/>
            <person name="Kyrpides N.C."/>
            <person name="Woyke T."/>
        </authorList>
    </citation>
    <scope>NUCLEOTIDE SEQUENCE</scope>
    <source>
        <strain evidence="2">GVMAG-M-3300023184-186</strain>
    </source>
</reference>
<dbReference type="AlphaFoldDB" id="A0A6C0I132"/>
<proteinExistence type="predicted"/>
<keyword evidence="1" id="KW-1133">Transmembrane helix</keyword>
<name>A0A6C0I132_9ZZZZ</name>
<evidence type="ECO:0000256" key="1">
    <source>
        <dbReference type="SAM" id="Phobius"/>
    </source>
</evidence>
<sequence>MADIYFYEMDEVPQQNMMPQQMVMQPQQMQQMMQLQRMMQMQGRGFGPQMRCNNSGNSGAVCILIILIIIIIIIIIYVFCRSNNYNYDYNGYNKNGFLASPEAIRDFNKVKSMDPKSPYTEFKLNIPNYDASKHQHIKQKLTAGTLNADDFDNA</sequence>
<feature type="transmembrane region" description="Helical" evidence="1">
    <location>
        <begin position="58"/>
        <end position="80"/>
    </location>
</feature>
<protein>
    <submittedName>
        <fullName evidence="2">Uncharacterized protein</fullName>
    </submittedName>
</protein>
<keyword evidence="1" id="KW-0812">Transmembrane</keyword>
<keyword evidence="1" id="KW-0472">Membrane</keyword>
<evidence type="ECO:0000313" key="2">
    <source>
        <dbReference type="EMBL" id="QHT86489.1"/>
    </source>
</evidence>
<dbReference type="EMBL" id="MN740069">
    <property type="protein sequence ID" value="QHT86489.1"/>
    <property type="molecule type" value="Genomic_DNA"/>
</dbReference>
<accession>A0A6C0I132</accession>
<organism evidence="2">
    <name type="scientific">viral metagenome</name>
    <dbReference type="NCBI Taxonomy" id="1070528"/>
    <lineage>
        <taxon>unclassified sequences</taxon>
        <taxon>metagenomes</taxon>
        <taxon>organismal metagenomes</taxon>
    </lineage>
</organism>